<evidence type="ECO:0000256" key="4">
    <source>
        <dbReference type="PROSITE-ProRule" id="PRU00134"/>
    </source>
</evidence>
<dbReference type="Pfam" id="PF23310">
    <property type="entry name" value="TPR_27"/>
    <property type="match status" value="1"/>
</dbReference>
<reference evidence="7" key="1">
    <citation type="submission" date="2020-07" db="EMBL/GenBank/DDBJ databases">
        <authorList>
            <person name="Lin J."/>
        </authorList>
    </citation>
    <scope>NUCLEOTIDE SEQUENCE</scope>
</reference>
<dbReference type="InterPro" id="IPR002893">
    <property type="entry name" value="Znf_MYND"/>
</dbReference>
<evidence type="ECO:0000313" key="7">
    <source>
        <dbReference type="EMBL" id="CAD1846525.1"/>
    </source>
</evidence>
<feature type="region of interest" description="Disordered" evidence="5">
    <location>
        <begin position="223"/>
        <end position="257"/>
    </location>
</feature>
<sequence length="383" mass="39928">MRRRRAHEEEEEEGGAVRRTKRRRTNLVEMMLKPDDRRRKRRRTATATPAAGTDYFDALPDDLVLSVLSKLSSSASSPSDLISVALTCKRLNELGLQPQVLARASAKALAIRAKNWSESAHRFLKRCSDADNLEASYILGMIRFYCLEKRGSGAALMARAAMGSHAGALYALAIIQFNGSGGAKGDKDLRAGWRCARAPPPSATSTPCASSATASRTATACAATSPRAAASSSRPTPASSPPSSPPPPAAGGACPPRPSPAAGAARCCRTSGGACPAGAAPGQPVPGGVVGGGRGMGLRMCSHAGCGRSETRRHEFRRCSVCGAVNYCSRACQALHWKLVHKADCTPMDRWLLDAAPAPAPEPEPEPAAPPPPAAPAADMAMG</sequence>
<dbReference type="InterPro" id="IPR057136">
    <property type="entry name" value="At2g35280_TPR_dom"/>
</dbReference>
<feature type="region of interest" description="Disordered" evidence="5">
    <location>
        <begin position="1"/>
        <end position="49"/>
    </location>
</feature>
<dbReference type="InterPro" id="IPR001810">
    <property type="entry name" value="F-box_dom"/>
</dbReference>
<feature type="domain" description="MYND-type" evidence="6">
    <location>
        <begin position="303"/>
        <end position="345"/>
    </location>
</feature>
<dbReference type="EMBL" id="CAJEUB010000018">
    <property type="protein sequence ID" value="CAD1846525.1"/>
    <property type="molecule type" value="Genomic_DNA"/>
</dbReference>
<dbReference type="Gene3D" id="6.10.140.2220">
    <property type="match status" value="1"/>
</dbReference>
<dbReference type="Pfam" id="PF12937">
    <property type="entry name" value="F-box-like"/>
    <property type="match status" value="1"/>
</dbReference>
<keyword evidence="2 4" id="KW-0863">Zinc-finger</keyword>
<evidence type="ECO:0000259" key="6">
    <source>
        <dbReference type="PROSITE" id="PS50865"/>
    </source>
</evidence>
<dbReference type="SUPFAM" id="SSF144232">
    <property type="entry name" value="HIT/MYND zinc finger-like"/>
    <property type="match status" value="1"/>
</dbReference>
<feature type="compositionally biased region" description="Low complexity" evidence="5">
    <location>
        <begin position="223"/>
        <end position="237"/>
    </location>
</feature>
<accession>A0A6V7QUU1</accession>
<evidence type="ECO:0000256" key="5">
    <source>
        <dbReference type="SAM" id="MobiDB-lite"/>
    </source>
</evidence>
<feature type="compositionally biased region" description="Pro residues" evidence="5">
    <location>
        <begin position="238"/>
        <end position="257"/>
    </location>
</feature>
<dbReference type="PANTHER" id="PTHR46758">
    <property type="entry name" value="MYND DOMAIN-CONTAINING"/>
    <property type="match status" value="1"/>
</dbReference>
<dbReference type="InterPro" id="IPR036047">
    <property type="entry name" value="F-box-like_dom_sf"/>
</dbReference>
<dbReference type="Gene3D" id="1.20.1280.50">
    <property type="match status" value="1"/>
</dbReference>
<dbReference type="Pfam" id="PF01753">
    <property type="entry name" value="zf-MYND"/>
    <property type="match status" value="1"/>
</dbReference>
<dbReference type="PANTHER" id="PTHR46758:SF2">
    <property type="entry name" value="OJ1485_B09.11 PROTEIN"/>
    <property type="match status" value="1"/>
</dbReference>
<keyword evidence="1" id="KW-0479">Metal-binding</keyword>
<evidence type="ECO:0000256" key="2">
    <source>
        <dbReference type="ARBA" id="ARBA00022771"/>
    </source>
</evidence>
<gene>
    <name evidence="7" type="ORF">CB5_LOCUS29736</name>
</gene>
<proteinExistence type="predicted"/>
<evidence type="ECO:0000256" key="1">
    <source>
        <dbReference type="ARBA" id="ARBA00022723"/>
    </source>
</evidence>
<feature type="region of interest" description="Disordered" evidence="5">
    <location>
        <begin position="356"/>
        <end position="383"/>
    </location>
</feature>
<dbReference type="SUPFAM" id="SSF81383">
    <property type="entry name" value="F-box domain"/>
    <property type="match status" value="1"/>
</dbReference>
<name>A0A6V7QUU1_ANACO</name>
<dbReference type="FunFam" id="6.10.140.2220:FF:000033">
    <property type="entry name" value="Predicted protein"/>
    <property type="match status" value="1"/>
</dbReference>
<dbReference type="InterPro" id="IPR044508">
    <property type="entry name" value="At5g50450/At1g67340-like"/>
</dbReference>
<dbReference type="GO" id="GO:0008270">
    <property type="term" value="F:zinc ion binding"/>
    <property type="evidence" value="ECO:0007669"/>
    <property type="project" value="UniProtKB-KW"/>
</dbReference>
<evidence type="ECO:0000256" key="3">
    <source>
        <dbReference type="ARBA" id="ARBA00022833"/>
    </source>
</evidence>
<organism evidence="7">
    <name type="scientific">Ananas comosus var. bracteatus</name>
    <name type="common">red pineapple</name>
    <dbReference type="NCBI Taxonomy" id="296719"/>
    <lineage>
        <taxon>Eukaryota</taxon>
        <taxon>Viridiplantae</taxon>
        <taxon>Streptophyta</taxon>
        <taxon>Embryophyta</taxon>
        <taxon>Tracheophyta</taxon>
        <taxon>Spermatophyta</taxon>
        <taxon>Magnoliopsida</taxon>
        <taxon>Liliopsida</taxon>
        <taxon>Poales</taxon>
        <taxon>Bromeliaceae</taxon>
        <taxon>Bromelioideae</taxon>
        <taxon>Ananas</taxon>
    </lineage>
</organism>
<feature type="compositionally biased region" description="Pro residues" evidence="5">
    <location>
        <begin position="358"/>
        <end position="375"/>
    </location>
</feature>
<protein>
    <recommendedName>
        <fullName evidence="6">MYND-type domain-containing protein</fullName>
    </recommendedName>
</protein>
<dbReference type="PROSITE" id="PS50865">
    <property type="entry name" value="ZF_MYND_2"/>
    <property type="match status" value="1"/>
</dbReference>
<dbReference type="AlphaFoldDB" id="A0A6V7QUU1"/>
<keyword evidence="3" id="KW-0862">Zinc</keyword>